<dbReference type="AlphaFoldDB" id="A0AAU8A5Q7"/>
<feature type="active site" description="Proton donor" evidence="1">
    <location>
        <position position="82"/>
    </location>
</feature>
<dbReference type="InterPro" id="IPR000771">
    <property type="entry name" value="FBA_II"/>
</dbReference>
<dbReference type="Pfam" id="PF01116">
    <property type="entry name" value="F_bP_aldolase"/>
    <property type="match status" value="1"/>
</dbReference>
<feature type="binding site" evidence="3">
    <location>
        <position position="195"/>
    </location>
    <ligand>
        <name>Zn(2+)</name>
        <dbReference type="ChEBI" id="CHEBI:29105"/>
        <label>1</label>
        <note>catalytic</note>
    </ligand>
</feature>
<dbReference type="SUPFAM" id="SSF51569">
    <property type="entry name" value="Aldolase"/>
    <property type="match status" value="1"/>
</dbReference>
<protein>
    <submittedName>
        <fullName evidence="4">Class II fructose-bisphosphate aldolase</fullName>
    </submittedName>
</protein>
<evidence type="ECO:0000256" key="2">
    <source>
        <dbReference type="PIRSR" id="PIRSR001359-2"/>
    </source>
</evidence>
<reference evidence="4" key="1">
    <citation type="submission" date="2023-02" db="EMBL/GenBank/DDBJ databases">
        <title>Gut commensal Christensenella minuta modulates host metabolism via a new class of secondary bile acids.</title>
        <authorList>
            <person name="Liu C."/>
        </authorList>
    </citation>
    <scope>NUCLEOTIDE SEQUENCE</scope>
    <source>
        <strain evidence="4">CA70</strain>
    </source>
</reference>
<feature type="binding site" evidence="2">
    <location>
        <position position="196"/>
    </location>
    <ligand>
        <name>dihydroxyacetone phosphate</name>
        <dbReference type="ChEBI" id="CHEBI:57642"/>
    </ligand>
</feature>
<dbReference type="GO" id="GO:0005975">
    <property type="term" value="P:carbohydrate metabolic process"/>
    <property type="evidence" value="ECO:0007669"/>
    <property type="project" value="InterPro"/>
</dbReference>
<organism evidence="4">
    <name type="scientific">Christensenella massiliensis</name>
    <dbReference type="NCBI Taxonomy" id="1805714"/>
    <lineage>
        <taxon>Bacteria</taxon>
        <taxon>Bacillati</taxon>
        <taxon>Bacillota</taxon>
        <taxon>Clostridia</taxon>
        <taxon>Christensenellales</taxon>
        <taxon>Christensenellaceae</taxon>
        <taxon>Christensenella</taxon>
    </lineage>
</organism>
<feature type="binding site" evidence="2">
    <location>
        <begin position="253"/>
        <end position="256"/>
    </location>
    <ligand>
        <name>dihydroxyacetone phosphate</name>
        <dbReference type="ChEBI" id="CHEBI:57642"/>
    </ligand>
</feature>
<proteinExistence type="predicted"/>
<keyword evidence="3" id="KW-0862">Zinc</keyword>
<sequence>MALDTKETVLRARKNGVVIPAFNIPHLPMLKAVVEAIRDEDSVAMIEVARVEWEKFSAQSLEAVAEEYRKYADEKRTMLHLDHVPVIDEDYKKVDYMPIIERAVKAGFGSVMVDASRLSFEENAAATKQVADRAHAAGIPCEAELGAVMGHESGEMMPYEEIFATKTGFTKLDEAKRFVQESGCDWLSVAVGNIHGAIADATRDQKKPTARLDVEHIAALHEATGIPLVLHGGSGIDPEYIRAGIKAGIAKINVGTEVRQVYEAALKESGNDIEAGRKAVYDAVRALLHDTLRISGTRSLLYGE</sequence>
<evidence type="ECO:0000256" key="1">
    <source>
        <dbReference type="PIRSR" id="PIRSR001359-1"/>
    </source>
</evidence>
<dbReference type="GO" id="GO:0016832">
    <property type="term" value="F:aldehyde-lyase activity"/>
    <property type="evidence" value="ECO:0007669"/>
    <property type="project" value="InterPro"/>
</dbReference>
<gene>
    <name evidence="4" type="ORF">PUP29_07655</name>
</gene>
<keyword evidence="3" id="KW-0479">Metal-binding</keyword>
<feature type="binding site" evidence="3">
    <location>
        <position position="231"/>
    </location>
    <ligand>
        <name>Zn(2+)</name>
        <dbReference type="ChEBI" id="CHEBI:29105"/>
        <label>1</label>
        <note>catalytic</note>
    </ligand>
</feature>
<dbReference type="PANTHER" id="PTHR30304:SF0">
    <property type="entry name" value="D-TAGATOSE-1,6-BISPHOSPHATE ALDOLASE SUBUNIT GATY-RELATED"/>
    <property type="match status" value="1"/>
</dbReference>
<dbReference type="RefSeq" id="WP_079546427.1">
    <property type="nucleotide sequence ID" value="NZ_CP117826.1"/>
</dbReference>
<evidence type="ECO:0000313" key="4">
    <source>
        <dbReference type="EMBL" id="XCC61406.1"/>
    </source>
</evidence>
<name>A0AAU8A5Q7_9FIRM</name>
<dbReference type="PIRSF" id="PIRSF001359">
    <property type="entry name" value="F_bP_aldolase_II"/>
    <property type="match status" value="1"/>
</dbReference>
<dbReference type="Gene3D" id="3.20.20.70">
    <property type="entry name" value="Aldolase class I"/>
    <property type="match status" value="1"/>
</dbReference>
<feature type="binding site" evidence="3">
    <location>
        <position position="83"/>
    </location>
    <ligand>
        <name>Zn(2+)</name>
        <dbReference type="ChEBI" id="CHEBI:29105"/>
        <label>1</label>
        <note>catalytic</note>
    </ligand>
</feature>
<dbReference type="InterPro" id="IPR013785">
    <property type="entry name" value="Aldolase_TIM"/>
</dbReference>
<feature type="binding site" evidence="3">
    <location>
        <position position="144"/>
    </location>
    <ligand>
        <name>Zn(2+)</name>
        <dbReference type="ChEBI" id="CHEBI:29105"/>
        <label>2</label>
    </ligand>
</feature>
<evidence type="ECO:0000256" key="3">
    <source>
        <dbReference type="PIRSR" id="PIRSR001359-3"/>
    </source>
</evidence>
<comment type="cofactor">
    <cofactor evidence="3">
        <name>Zn(2+)</name>
        <dbReference type="ChEBI" id="CHEBI:29105"/>
    </cofactor>
    <text evidence="3">Binds 2 Zn(2+) ions per subunit. One is catalytic and the other provides a structural contribution.</text>
</comment>
<dbReference type="GO" id="GO:0008270">
    <property type="term" value="F:zinc ion binding"/>
    <property type="evidence" value="ECO:0007669"/>
    <property type="project" value="InterPro"/>
</dbReference>
<feature type="binding site" evidence="3">
    <location>
        <position position="114"/>
    </location>
    <ligand>
        <name>Zn(2+)</name>
        <dbReference type="ChEBI" id="CHEBI:29105"/>
        <label>2</label>
    </ligand>
</feature>
<dbReference type="EMBL" id="CP117826">
    <property type="protein sequence ID" value="XCC61406.1"/>
    <property type="molecule type" value="Genomic_DNA"/>
</dbReference>
<dbReference type="InterPro" id="IPR050246">
    <property type="entry name" value="Class_II_FBP_aldolase"/>
</dbReference>
<accession>A0AAU8A5Q7</accession>
<feature type="binding site" evidence="2">
    <location>
        <begin position="232"/>
        <end position="234"/>
    </location>
    <ligand>
        <name>dihydroxyacetone phosphate</name>
        <dbReference type="ChEBI" id="CHEBI:57642"/>
    </ligand>
</feature>
<dbReference type="PANTHER" id="PTHR30304">
    <property type="entry name" value="D-TAGATOSE-1,6-BISPHOSPHATE ALDOLASE"/>
    <property type="match status" value="1"/>
</dbReference>